<dbReference type="EMBL" id="JAPUUL010000246">
    <property type="protein sequence ID" value="KAJ8131678.1"/>
    <property type="molecule type" value="Genomic_DNA"/>
</dbReference>
<sequence length="297" mass="32071">MPVLAGKEVGNTGLGLMRLTLPGANIPDEQVFALLKAALNAGINCWNGADFYGLPTNNSLHLLARYFTAYPEDAAKVVVCIKSGIVDMRTFTMDSSPESVRKFVANANNILGGKKRIDIFGMGRVDQKVPLKDTLEALAQLVSDGAIGGIQLSEVGPDTIRYAASITKIDMVEAEVSLWAPEALSNGVAAACYELDIPIPENFSKNIDLVNELTKLAEVKKCTTAQLALSWVRLQSNKAGVPPLIPVFGARTPERVVENTKDVDLTDHDFAEIEKILASFPVAGPRYPPEAMKLVQY</sequence>
<protein>
    <submittedName>
        <fullName evidence="1">Uncharacterized protein</fullName>
    </submittedName>
</protein>
<accession>A0ACC2JWT9</accession>
<keyword evidence="2" id="KW-1185">Reference proteome</keyword>
<name>A0ACC2JWT9_9PEZI</name>
<evidence type="ECO:0000313" key="2">
    <source>
        <dbReference type="Proteomes" id="UP001153332"/>
    </source>
</evidence>
<evidence type="ECO:0000313" key="1">
    <source>
        <dbReference type="EMBL" id="KAJ8131678.1"/>
    </source>
</evidence>
<gene>
    <name evidence="1" type="ORF">O1611_g1944</name>
</gene>
<comment type="caution">
    <text evidence="1">The sequence shown here is derived from an EMBL/GenBank/DDBJ whole genome shotgun (WGS) entry which is preliminary data.</text>
</comment>
<proteinExistence type="predicted"/>
<organism evidence="1 2">
    <name type="scientific">Lasiodiplodia mahajangana</name>
    <dbReference type="NCBI Taxonomy" id="1108764"/>
    <lineage>
        <taxon>Eukaryota</taxon>
        <taxon>Fungi</taxon>
        <taxon>Dikarya</taxon>
        <taxon>Ascomycota</taxon>
        <taxon>Pezizomycotina</taxon>
        <taxon>Dothideomycetes</taxon>
        <taxon>Dothideomycetes incertae sedis</taxon>
        <taxon>Botryosphaeriales</taxon>
        <taxon>Botryosphaeriaceae</taxon>
        <taxon>Lasiodiplodia</taxon>
    </lineage>
</organism>
<reference evidence="1" key="1">
    <citation type="submission" date="2022-12" db="EMBL/GenBank/DDBJ databases">
        <title>Genome Sequence of Lasiodiplodia mahajangana.</title>
        <authorList>
            <person name="Buettner E."/>
        </authorList>
    </citation>
    <scope>NUCLEOTIDE SEQUENCE</scope>
    <source>
        <strain evidence="1">VT137</strain>
    </source>
</reference>
<dbReference type="Proteomes" id="UP001153332">
    <property type="component" value="Unassembled WGS sequence"/>
</dbReference>